<dbReference type="Proteomes" id="UP000236664">
    <property type="component" value="Unassembled WGS sequence"/>
</dbReference>
<dbReference type="AlphaFoldDB" id="A0A2K0WUN6"/>
<name>A0A2K0WUN6_GIBNY</name>
<proteinExistence type="predicted"/>
<gene>
    <name evidence="1" type="ORF">FNYG_01051</name>
</gene>
<dbReference type="OrthoDB" id="5063603at2759"/>
<sequence>MSTIDDVRCGIERLDAFSKALVEAKQSHYEMGESGYSVAQRERLDKLYRDSGDVYELLGAGADDISDWRNLPMSIAHGYLFSLLRELRDVLPADHPATKYFISEAGVLRYIANYEYTILRGFLRWAVVEAHKPSSAVYSLLQIHSSDDAAKYLKPKPKGDMKVVLVSMTDLPKLLDHWDQRVVSGPSEEEMVEVCGTQKTNFRRYVAKGLFVLAWKSPGDFEDMWMDGQGFAIPDVPEAI</sequence>
<evidence type="ECO:0000313" key="1">
    <source>
        <dbReference type="EMBL" id="PNP85995.1"/>
    </source>
</evidence>
<keyword evidence="2" id="KW-1185">Reference proteome</keyword>
<evidence type="ECO:0000313" key="2">
    <source>
        <dbReference type="Proteomes" id="UP000236664"/>
    </source>
</evidence>
<organism evidence="1 2">
    <name type="scientific">Gibberella nygamai</name>
    <name type="common">Bean root rot disease fungus</name>
    <name type="synonym">Fusarium nygamai</name>
    <dbReference type="NCBI Taxonomy" id="42673"/>
    <lineage>
        <taxon>Eukaryota</taxon>
        <taxon>Fungi</taxon>
        <taxon>Dikarya</taxon>
        <taxon>Ascomycota</taxon>
        <taxon>Pezizomycotina</taxon>
        <taxon>Sordariomycetes</taxon>
        <taxon>Hypocreomycetidae</taxon>
        <taxon>Hypocreales</taxon>
        <taxon>Nectriaceae</taxon>
        <taxon>Fusarium</taxon>
        <taxon>Fusarium fujikuroi species complex</taxon>
    </lineage>
</organism>
<reference evidence="1 2" key="1">
    <citation type="submission" date="2017-06" db="EMBL/GenBank/DDBJ databases">
        <title>Genome of Fusarium nygamai isolate CS10214.</title>
        <authorList>
            <person name="Gardiner D.M."/>
            <person name="Obanor F."/>
            <person name="Kazan K."/>
        </authorList>
    </citation>
    <scope>NUCLEOTIDE SEQUENCE [LARGE SCALE GENOMIC DNA]</scope>
    <source>
        <strain evidence="1 2">CS10214</strain>
    </source>
</reference>
<accession>A0A2K0WUN6</accession>
<comment type="caution">
    <text evidence="1">The sequence shown here is derived from an EMBL/GenBank/DDBJ whole genome shotgun (WGS) entry which is preliminary data.</text>
</comment>
<dbReference type="EMBL" id="MTQA01000018">
    <property type="protein sequence ID" value="PNP85995.1"/>
    <property type="molecule type" value="Genomic_DNA"/>
</dbReference>
<protein>
    <submittedName>
        <fullName evidence="1">Uncharacterized protein</fullName>
    </submittedName>
</protein>